<dbReference type="InterPro" id="IPR000555">
    <property type="entry name" value="JAMM/MPN+_dom"/>
</dbReference>
<dbReference type="PANTHER" id="PTHR12947:SF13">
    <property type="entry name" value="FI19924P1"/>
    <property type="match status" value="1"/>
</dbReference>
<proteinExistence type="inferred from homology"/>
<dbReference type="SUPFAM" id="SSF102712">
    <property type="entry name" value="JAB1/MPN domain"/>
    <property type="match status" value="1"/>
</dbReference>
<feature type="region of interest" description="Disordered" evidence="9">
    <location>
        <begin position="633"/>
        <end position="652"/>
    </location>
</feature>
<dbReference type="GO" id="GO:0006508">
    <property type="term" value="P:proteolysis"/>
    <property type="evidence" value="ECO:0007669"/>
    <property type="project" value="UniProtKB-KW"/>
</dbReference>
<dbReference type="STRING" id="425265.A8QD65"/>
<comment type="caution">
    <text evidence="11">The sequence shown here is derived from an EMBL/GenBank/DDBJ whole genome shotgun (WGS) entry which is preliminary data.</text>
</comment>
<dbReference type="Proteomes" id="UP000008837">
    <property type="component" value="Unassembled WGS sequence"/>
</dbReference>
<evidence type="ECO:0000256" key="1">
    <source>
        <dbReference type="ARBA" id="ARBA00001947"/>
    </source>
</evidence>
<feature type="compositionally biased region" description="Basic and acidic residues" evidence="9">
    <location>
        <begin position="546"/>
        <end position="570"/>
    </location>
</feature>
<gene>
    <name evidence="11" type="ORF">MGL_4133</name>
</gene>
<evidence type="ECO:0000256" key="5">
    <source>
        <dbReference type="ARBA" id="ARBA00022786"/>
    </source>
</evidence>
<dbReference type="GO" id="GO:0061578">
    <property type="term" value="F:K63-linked deubiquitinase activity"/>
    <property type="evidence" value="ECO:0007669"/>
    <property type="project" value="InterPro"/>
</dbReference>
<keyword evidence="8" id="KW-0482">Metalloprotease</keyword>
<keyword evidence="12" id="KW-1185">Reference proteome</keyword>
<comment type="cofactor">
    <cofactor evidence="1">
        <name>Zn(2+)</name>
        <dbReference type="ChEBI" id="CHEBI:29105"/>
    </cofactor>
</comment>
<evidence type="ECO:0000313" key="11">
    <source>
        <dbReference type="EMBL" id="EDP41584.1"/>
    </source>
</evidence>
<feature type="compositionally biased region" description="Basic residues" evidence="9">
    <location>
        <begin position="299"/>
        <end position="309"/>
    </location>
</feature>
<dbReference type="KEGG" id="mgl:MGL_4133"/>
<feature type="compositionally biased region" description="Low complexity" evidence="9">
    <location>
        <begin position="633"/>
        <end position="646"/>
    </location>
</feature>
<dbReference type="AlphaFoldDB" id="A8QD65"/>
<dbReference type="GO" id="GO:0046872">
    <property type="term" value="F:metal ion binding"/>
    <property type="evidence" value="ECO:0007669"/>
    <property type="project" value="UniProtKB-KW"/>
</dbReference>
<dbReference type="Pfam" id="PF01398">
    <property type="entry name" value="JAB"/>
    <property type="match status" value="1"/>
</dbReference>
<evidence type="ECO:0000256" key="3">
    <source>
        <dbReference type="ARBA" id="ARBA00022670"/>
    </source>
</evidence>
<keyword evidence="5" id="KW-0833">Ubl conjugation pathway</keyword>
<dbReference type="OrthoDB" id="3640at2759"/>
<dbReference type="EMBL" id="AAYY01000020">
    <property type="protein sequence ID" value="EDP41584.1"/>
    <property type="molecule type" value="Genomic_DNA"/>
</dbReference>
<feature type="region of interest" description="Disordered" evidence="9">
    <location>
        <begin position="237"/>
        <end position="262"/>
    </location>
</feature>
<dbReference type="CDD" id="cd08066">
    <property type="entry name" value="MPN_AMSH_like"/>
    <property type="match status" value="1"/>
</dbReference>
<dbReference type="RefSeq" id="XP_001728798.1">
    <property type="nucleotide sequence ID" value="XM_001728746.1"/>
</dbReference>
<feature type="compositionally biased region" description="Low complexity" evidence="9">
    <location>
        <begin position="311"/>
        <end position="320"/>
    </location>
</feature>
<sequence>MKLRRFRAQEASAVPCSAPGTLAEQRMLTSPMNQVSLLARTDTQQPQTQPGAGFFSRTNRRPASLQELDEQVADLRQELRFSSSVPISHWIRCADVLKRRADQHHHASDLEGQYLCLAKCEKILAELIPHEHTAWHKLDSKNAVAIHSLVSLTRDALLDARGEARSSASSASSAQYKPPLSPSALAGTPSRSSFRRNSSTRKRVSFAEESVSSPSMNRTTPRSGWSLRSILPWHRPSLSATSSSDKPAPAVVTTLSSRPAGLPLSTPDAWASSAAEPAVPATSTSASGYVAADPKRFSRPHASHVKHTAQARASASTARPPTQPDTRPASYAALHPAPMPTYPPSVEAGPSRAAAPPPVDGRPRQDPRRSMSPTDAAVGRRGTTYSTTAQHKPTPVPATVTRRASRTASRAVSPPLSVSPSPPTLSPSTSRASSPTGFARRSTYLSTSIPSIPQAPIPTSSPPRTSSSAAPIASLSRSPPSVRRRSSERRFLTSDRPASLVVRPSTSLLGMPASSRAPAGKERLASVADTEQEYERRTPARTSTEAVRHRDQDRDYDRDRDRDRDREVHARARAHMPLQRRASKPHGPRPSSVDIRTNLAGWARLPEVQSSPPLTSLDLFMLPSEELGEVAAQSRTSAASGATAATDGKQARCPTTEAGDVLRQVVLPGTLPTRFLAHAQANTKAERETCGYLLGHRRFDALCVTHLVIPEQTGTNYSCQAYGEEQLLAYQIQHDLLTIGWIHTHPTQTCFLSSLDLHTHSGYQALLPEAVAVVCAPREQPSVGVFRLTQPPGLQYILQCKDPEPFHAHADQDATSTPLYTDATHGHVVWKEQAPLTIEDWRSSHPACPSP</sequence>
<dbReference type="InterPro" id="IPR037518">
    <property type="entry name" value="MPN"/>
</dbReference>
<dbReference type="MEROPS" id="M67.A09"/>
<accession>A8QD65</accession>
<feature type="compositionally biased region" description="Polar residues" evidence="9">
    <location>
        <begin position="210"/>
        <end position="223"/>
    </location>
</feature>
<evidence type="ECO:0000256" key="2">
    <source>
        <dbReference type="ARBA" id="ARBA00010981"/>
    </source>
</evidence>
<evidence type="ECO:0000256" key="4">
    <source>
        <dbReference type="ARBA" id="ARBA00022723"/>
    </source>
</evidence>
<name>A8QD65_MALGO</name>
<keyword evidence="4" id="KW-0479">Metal-binding</keyword>
<keyword evidence="3" id="KW-0645">Protease</keyword>
<comment type="similarity">
    <text evidence="2">Belongs to the peptidase M67C family.</text>
</comment>
<dbReference type="GO" id="GO:0016020">
    <property type="term" value="C:membrane"/>
    <property type="evidence" value="ECO:0007669"/>
    <property type="project" value="TreeGrafter"/>
</dbReference>
<dbReference type="Gene3D" id="3.40.140.10">
    <property type="entry name" value="Cytidine Deaminase, domain 2"/>
    <property type="match status" value="1"/>
</dbReference>
<feature type="compositionally biased region" description="Low complexity" evidence="9">
    <location>
        <begin position="397"/>
        <end position="419"/>
    </location>
</feature>
<feature type="domain" description="MPN" evidence="10">
    <location>
        <begin position="664"/>
        <end position="794"/>
    </location>
</feature>
<organism evidence="11 12">
    <name type="scientific">Malassezia globosa (strain ATCC MYA-4612 / CBS 7966)</name>
    <name type="common">Dandruff-associated fungus</name>
    <dbReference type="NCBI Taxonomy" id="425265"/>
    <lineage>
        <taxon>Eukaryota</taxon>
        <taxon>Fungi</taxon>
        <taxon>Dikarya</taxon>
        <taxon>Basidiomycota</taxon>
        <taxon>Ustilaginomycotina</taxon>
        <taxon>Malasseziomycetes</taxon>
        <taxon>Malasseziales</taxon>
        <taxon>Malasseziaceae</taxon>
        <taxon>Malassezia</taxon>
    </lineage>
</organism>
<protein>
    <recommendedName>
        <fullName evidence="10">MPN domain-containing protein</fullName>
    </recommendedName>
</protein>
<dbReference type="PROSITE" id="PS50249">
    <property type="entry name" value="MPN"/>
    <property type="match status" value="1"/>
</dbReference>
<dbReference type="SMART" id="SM00232">
    <property type="entry name" value="JAB_MPN"/>
    <property type="match status" value="1"/>
</dbReference>
<feature type="compositionally biased region" description="Low complexity" evidence="9">
    <location>
        <begin position="426"/>
        <end position="435"/>
    </location>
</feature>
<evidence type="ECO:0000256" key="8">
    <source>
        <dbReference type="ARBA" id="ARBA00023049"/>
    </source>
</evidence>
<evidence type="ECO:0000256" key="9">
    <source>
        <dbReference type="SAM" id="MobiDB-lite"/>
    </source>
</evidence>
<evidence type="ECO:0000259" key="10">
    <source>
        <dbReference type="PROSITE" id="PS50249"/>
    </source>
</evidence>
<dbReference type="GeneID" id="5853038"/>
<dbReference type="PANTHER" id="PTHR12947">
    <property type="entry name" value="AMSH-LIKE PROTEASE"/>
    <property type="match status" value="1"/>
</dbReference>
<dbReference type="GO" id="GO:0070536">
    <property type="term" value="P:protein K63-linked deubiquitination"/>
    <property type="evidence" value="ECO:0007669"/>
    <property type="project" value="InterPro"/>
</dbReference>
<dbReference type="GO" id="GO:0005768">
    <property type="term" value="C:endosome"/>
    <property type="evidence" value="ECO:0007669"/>
    <property type="project" value="TreeGrafter"/>
</dbReference>
<dbReference type="InterPro" id="IPR044098">
    <property type="entry name" value="STAMBP/STALP-like_MPN"/>
</dbReference>
<reference evidence="11 12" key="1">
    <citation type="journal article" date="2007" name="Proc. Natl. Acad. Sci. U.S.A.">
        <title>Dandruff-associated Malassezia genomes reveal convergent and divergent virulence traits shared with plant and human fungal pathogens.</title>
        <authorList>
            <person name="Xu J."/>
            <person name="Saunders C.W."/>
            <person name="Hu P."/>
            <person name="Grant R.A."/>
            <person name="Boekhout T."/>
            <person name="Kuramae E.E."/>
            <person name="Kronstad J.W."/>
            <person name="Deangelis Y.M."/>
            <person name="Reeder N.L."/>
            <person name="Johnstone K.R."/>
            <person name="Leland M."/>
            <person name="Fieno A.M."/>
            <person name="Begley W.M."/>
            <person name="Sun Y."/>
            <person name="Lacey M.P."/>
            <person name="Chaudhary T."/>
            <person name="Keough T."/>
            <person name="Chu L."/>
            <person name="Sears R."/>
            <person name="Yuan B."/>
            <person name="Dawson T.L.Jr."/>
        </authorList>
    </citation>
    <scope>NUCLEOTIDE SEQUENCE [LARGE SCALE GENOMIC DNA]</scope>
    <source>
        <strain evidence="12">ATCC MYA-4612 / CBS 7966</strain>
    </source>
</reference>
<evidence type="ECO:0000256" key="7">
    <source>
        <dbReference type="ARBA" id="ARBA00022833"/>
    </source>
</evidence>
<keyword evidence="6" id="KW-0378">Hydrolase</keyword>
<feature type="compositionally biased region" description="Low complexity" evidence="9">
    <location>
        <begin position="462"/>
        <end position="481"/>
    </location>
</feature>
<evidence type="ECO:0000313" key="12">
    <source>
        <dbReference type="Proteomes" id="UP000008837"/>
    </source>
</evidence>
<feature type="region of interest" description="Disordered" evidence="9">
    <location>
        <begin position="167"/>
        <end position="224"/>
    </location>
</feature>
<keyword evidence="7" id="KW-0862">Zinc</keyword>
<feature type="region of interest" description="Disordered" evidence="9">
    <location>
        <begin position="299"/>
        <end position="594"/>
    </location>
</feature>
<evidence type="ECO:0000256" key="6">
    <source>
        <dbReference type="ARBA" id="ARBA00022801"/>
    </source>
</evidence>
<dbReference type="GO" id="GO:0140492">
    <property type="term" value="F:metal-dependent deubiquitinase activity"/>
    <property type="evidence" value="ECO:0007669"/>
    <property type="project" value="InterPro"/>
</dbReference>
<dbReference type="Gene3D" id="1.20.58.80">
    <property type="entry name" value="Phosphotransferase system, lactose/cellobiose-type IIA subunit"/>
    <property type="match status" value="1"/>
</dbReference>
<dbReference type="OMA" id="QYLCLAK"/>
<dbReference type="VEuPathDB" id="FungiDB:MGL_4133"/>
<dbReference type="InParanoid" id="A8QD65"/>